<dbReference type="RefSeq" id="WP_003811153.1">
    <property type="nucleotide sequence ID" value="NZ_DS264459.1"/>
</dbReference>
<organism evidence="2 3">
    <name type="scientific">Bifidobacterium adolescentis L2-32</name>
    <dbReference type="NCBI Taxonomy" id="411481"/>
    <lineage>
        <taxon>Bacteria</taxon>
        <taxon>Bacillati</taxon>
        <taxon>Actinomycetota</taxon>
        <taxon>Actinomycetes</taxon>
        <taxon>Bifidobacteriales</taxon>
        <taxon>Bifidobacteriaceae</taxon>
        <taxon>Bifidobacterium</taxon>
    </lineage>
</organism>
<dbReference type="HOGENOM" id="CLU_474635_0_0_11"/>
<dbReference type="InterPro" id="IPR004919">
    <property type="entry name" value="GmrSD_N"/>
</dbReference>
<proteinExistence type="predicted"/>
<reference evidence="2 3" key="2">
    <citation type="submission" date="2007-05" db="EMBL/GenBank/DDBJ databases">
        <title>Draft genome sequence of Bifidobacterium adolescentis (L2-32).</title>
        <authorList>
            <person name="Sudarsanam P."/>
            <person name="Ley R."/>
            <person name="Guruge J."/>
            <person name="Turnbaugh P.J."/>
            <person name="Mahowald M."/>
            <person name="Liep D."/>
            <person name="Gordon J."/>
        </authorList>
    </citation>
    <scope>NUCLEOTIDE SEQUENCE [LARGE SCALE GENOMIC DNA]</scope>
    <source>
        <strain evidence="2 3">L2-32</strain>
    </source>
</reference>
<dbReference type="EMBL" id="AAXD02000074">
    <property type="protein sequence ID" value="EDN82280.1"/>
    <property type="molecule type" value="Genomic_DNA"/>
</dbReference>
<dbReference type="Pfam" id="PF03235">
    <property type="entry name" value="GmrSD_N"/>
    <property type="match status" value="1"/>
</dbReference>
<dbReference type="PANTHER" id="PTHR39639">
    <property type="entry name" value="CHROMOSOME 16, WHOLE GENOME SHOTGUN SEQUENCE"/>
    <property type="match status" value="1"/>
</dbReference>
<evidence type="ECO:0000313" key="3">
    <source>
        <dbReference type="Proteomes" id="UP000003773"/>
    </source>
</evidence>
<gene>
    <name evidence="2" type="ORF">BIFADO_02410</name>
</gene>
<protein>
    <recommendedName>
        <fullName evidence="1">GmrSD restriction endonucleases N-terminal domain-containing protein</fullName>
    </recommendedName>
</protein>
<dbReference type="PANTHER" id="PTHR39639:SF1">
    <property type="entry name" value="DUF262 DOMAIN-CONTAINING PROTEIN"/>
    <property type="match status" value="1"/>
</dbReference>
<dbReference type="Proteomes" id="UP000003773">
    <property type="component" value="Unassembled WGS sequence"/>
</dbReference>
<evidence type="ECO:0000259" key="1">
    <source>
        <dbReference type="Pfam" id="PF03235"/>
    </source>
</evidence>
<evidence type="ECO:0000313" key="2">
    <source>
        <dbReference type="EMBL" id="EDN82280.1"/>
    </source>
</evidence>
<sequence>MVAHYEMMTLKVSDLDRVKIPTFQRGFVWTAKKKNEFIETLHEGLPFGTLLVYPESQDTESKLILIDGQQRLSTIRSYQNDPLLYWKPLNKEYFEDKRNRASSLLGEELSVADFSDLIRMEKAEQLEWGVAHSGNGSSCNVLEALKVVDEVQQRIKEYVDLDGLSILAIKYTGERDRIAEVFANLNRGGIPLKKYEIWNAAWIDTQIALLDGGISPLQDEMLDNVKTYYSRMAQNAEFDLDGYSEDELTRSRTISLSEFGSALGLFMMKRLEALIPQSETSAQEYGFGVLGIAVDVDNRKLDTLNAKIDQIRNSVEDILKRVDRICINLNDIFEKYLKRYYAQKSNGYELGLSSTFKVLSYFAALWNLDPDSNEYKQSLRNIRSYYIYDSLISAWSSHGDQRLLEYYPNKSRNYMQPIGKEQFKKAFDQWLDDSTPGVNFNSETKALMTIHANLTYLSKDVSFGESLELEHIIAKKRIQAAEDGNKKHLLGGNLGNCMYLPRSTNNSKKDKTLYEVNEDHRFDALIKSSAYFSETEMEEIARALDDHEYETVNSFILQRAKAVGYTISDLLLDGQA</sequence>
<accession>A7A965</accession>
<dbReference type="AlphaFoldDB" id="A7A965"/>
<feature type="domain" description="GmrSD restriction endonucleases N-terminal" evidence="1">
    <location>
        <begin position="16"/>
        <end position="201"/>
    </location>
</feature>
<name>A7A965_BIFAD</name>
<reference evidence="2 3" key="1">
    <citation type="submission" date="2007-04" db="EMBL/GenBank/DDBJ databases">
        <authorList>
            <person name="Fulton L."/>
            <person name="Clifton S."/>
            <person name="Fulton B."/>
            <person name="Xu J."/>
            <person name="Minx P."/>
            <person name="Pepin K.H."/>
            <person name="Johnson M."/>
            <person name="Thiruvilangam P."/>
            <person name="Bhonagiri V."/>
            <person name="Nash W.E."/>
            <person name="Mardis E.R."/>
            <person name="Wilson R.K."/>
        </authorList>
    </citation>
    <scope>NUCLEOTIDE SEQUENCE [LARGE SCALE GENOMIC DNA]</scope>
    <source>
        <strain evidence="2 3">L2-32</strain>
    </source>
</reference>
<comment type="caution">
    <text evidence="2">The sequence shown here is derived from an EMBL/GenBank/DDBJ whole genome shotgun (WGS) entry which is preliminary data.</text>
</comment>